<dbReference type="Proteomes" id="UP000002156">
    <property type="component" value="Chromosome"/>
</dbReference>
<dbReference type="HOGENOM" id="CLU_2002813_0_0_9"/>
<dbReference type="AlphaFoldDB" id="B0K932"/>
<dbReference type="SUPFAM" id="SSF102588">
    <property type="entry name" value="LmbE-like"/>
    <property type="match status" value="1"/>
</dbReference>
<reference evidence="2" key="1">
    <citation type="submission" date="2008-01" db="EMBL/GenBank/DDBJ databases">
        <title>Complete sequence of Thermoanaerobacter pseudethanolicus 39E.</title>
        <authorList>
            <person name="Copeland A."/>
            <person name="Lucas S."/>
            <person name="Lapidus A."/>
            <person name="Barry K."/>
            <person name="Glavina del Rio T."/>
            <person name="Dalin E."/>
            <person name="Tice H."/>
            <person name="Pitluck S."/>
            <person name="Bruce D."/>
            <person name="Goodwin L."/>
            <person name="Saunders E."/>
            <person name="Brettin T."/>
            <person name="Detter J.C."/>
            <person name="Han C."/>
            <person name="Schmutz J."/>
            <person name="Larimer F."/>
            <person name="Land M."/>
            <person name="Hauser L."/>
            <person name="Kyrpides N."/>
            <person name="Lykidis A."/>
            <person name="Hemme C."/>
            <person name="Fields M.W."/>
            <person name="He Z."/>
            <person name="Zhou J."/>
            <person name="Richardson P."/>
        </authorList>
    </citation>
    <scope>NUCLEOTIDE SEQUENCE [LARGE SCALE GENOMIC DNA]</scope>
    <source>
        <strain evidence="2">ATCC 33223 / DSM 2355 / 39E</strain>
    </source>
</reference>
<dbReference type="RefSeq" id="WP_003868754.1">
    <property type="nucleotide sequence ID" value="NC_010321.1"/>
</dbReference>
<evidence type="ECO:0000313" key="2">
    <source>
        <dbReference type="Proteomes" id="UP000002156"/>
    </source>
</evidence>
<dbReference type="KEGG" id="tpd:Teth39_0990"/>
<proteinExistence type="predicted"/>
<sequence>MCKTPVKKLYPTPQIYQRVLVFAPHPDDETLASAGLIQDTMRYGGEVKVVIITNGDSFKRAVIENYDIPFPTPHDFLRLGYDRQKETLSTLKYLGVKEENIIFLGYPDKGLVYLLEIVFILILQ</sequence>
<keyword evidence="2" id="KW-1185">Reference proteome</keyword>
<accession>B0K932</accession>
<dbReference type="Pfam" id="PF02585">
    <property type="entry name" value="PIG-L"/>
    <property type="match status" value="1"/>
</dbReference>
<dbReference type="STRING" id="340099.Teth39_0990"/>
<dbReference type="Gene3D" id="3.40.50.10320">
    <property type="entry name" value="LmbE-like"/>
    <property type="match status" value="1"/>
</dbReference>
<gene>
    <name evidence="1" type="ordered locus">Teth39_0990</name>
</gene>
<dbReference type="eggNOG" id="COG2120">
    <property type="taxonomic scope" value="Bacteria"/>
</dbReference>
<dbReference type="InterPro" id="IPR003737">
    <property type="entry name" value="GlcNAc_PI_deacetylase-related"/>
</dbReference>
<protein>
    <submittedName>
        <fullName evidence="1">LmbE family protein</fullName>
    </submittedName>
</protein>
<dbReference type="EMBL" id="CP000924">
    <property type="protein sequence ID" value="ABY94645.1"/>
    <property type="molecule type" value="Genomic_DNA"/>
</dbReference>
<name>B0K932_THEP3</name>
<organism evidence="1 2">
    <name type="scientific">Thermoanaerobacter pseudethanolicus (strain ATCC 33223 / 39E)</name>
    <name type="common">Clostridium thermohydrosulfuricum</name>
    <dbReference type="NCBI Taxonomy" id="340099"/>
    <lineage>
        <taxon>Bacteria</taxon>
        <taxon>Bacillati</taxon>
        <taxon>Bacillota</taxon>
        <taxon>Clostridia</taxon>
        <taxon>Thermoanaerobacterales</taxon>
        <taxon>Thermoanaerobacteraceae</taxon>
        <taxon>Thermoanaerobacter</taxon>
    </lineage>
</organism>
<evidence type="ECO:0000313" key="1">
    <source>
        <dbReference type="EMBL" id="ABY94645.1"/>
    </source>
</evidence>
<dbReference type="InterPro" id="IPR024078">
    <property type="entry name" value="LmbE-like_dom_sf"/>
</dbReference>